<evidence type="ECO:0000256" key="7">
    <source>
        <dbReference type="RuleBase" id="RU000488"/>
    </source>
</evidence>
<proteinExistence type="inferred from homology"/>
<feature type="repeat" description="Solcar" evidence="6">
    <location>
        <begin position="30"/>
        <end position="116"/>
    </location>
</feature>
<comment type="caution">
    <text evidence="8">The sequence shown here is derived from an EMBL/GenBank/DDBJ whole genome shotgun (WGS) entry which is preliminary data.</text>
</comment>
<dbReference type="SUPFAM" id="SSF103506">
    <property type="entry name" value="Mitochondrial carrier"/>
    <property type="match status" value="1"/>
</dbReference>
<evidence type="ECO:0000313" key="8">
    <source>
        <dbReference type="EMBL" id="KAJ3451915.1"/>
    </source>
</evidence>
<keyword evidence="3 6" id="KW-0812">Transmembrane</keyword>
<reference evidence="9" key="1">
    <citation type="submission" date="2022-08" db="EMBL/GenBank/DDBJ databases">
        <title>Novel sulfate-reducing endosymbionts in the free-living metamonad Anaeramoeba.</title>
        <authorList>
            <person name="Jerlstrom-Hultqvist J."/>
            <person name="Cepicka I."/>
            <person name="Gallot-Lavallee L."/>
            <person name="Salas-Leiva D."/>
            <person name="Curtis B.A."/>
            <person name="Zahonova K."/>
            <person name="Pipaliya S."/>
            <person name="Dacks J."/>
            <person name="Roger A.J."/>
        </authorList>
    </citation>
    <scope>NUCLEOTIDE SEQUENCE</scope>
    <source>
        <strain evidence="9">Schooner1</strain>
    </source>
</reference>
<reference evidence="8" key="2">
    <citation type="submission" date="2022-08" db="EMBL/GenBank/DDBJ databases">
        <title>Novel sulphate-reducing endosymbionts in the free-living metamonad Anaeramoeba.</title>
        <authorList>
            <person name="Jerlstrom-Hultqvist J."/>
            <person name="Cepicka I."/>
            <person name="Gallot-Lavallee L."/>
            <person name="Salas-Leiva D."/>
            <person name="Curtis B.A."/>
            <person name="Zahonova K."/>
            <person name="Pipaliya S."/>
            <person name="Dacks J."/>
            <person name="Roger A.J."/>
        </authorList>
    </citation>
    <scope>NUCLEOTIDE SEQUENCE</scope>
    <source>
        <strain evidence="8">Busselton2</strain>
    </source>
</reference>
<dbReference type="PROSITE" id="PS50920">
    <property type="entry name" value="SOLCAR"/>
    <property type="match status" value="3"/>
</dbReference>
<dbReference type="PRINTS" id="PR00926">
    <property type="entry name" value="MITOCARRIER"/>
</dbReference>
<evidence type="ECO:0000313" key="10">
    <source>
        <dbReference type="Proteomes" id="UP001146793"/>
    </source>
</evidence>
<comment type="subcellular location">
    <subcellularLocation>
        <location evidence="1">Membrane</location>
        <topology evidence="1">Multi-pass membrane protein</topology>
    </subcellularLocation>
</comment>
<dbReference type="InterPro" id="IPR018108">
    <property type="entry name" value="MCP_transmembrane"/>
</dbReference>
<keyword evidence="11" id="KW-1185">Reference proteome</keyword>
<comment type="similarity">
    <text evidence="7">Belongs to the mitochondrial carrier (TC 2.A.29) family.</text>
</comment>
<dbReference type="GO" id="GO:0016020">
    <property type="term" value="C:membrane"/>
    <property type="evidence" value="ECO:0007669"/>
    <property type="project" value="UniProtKB-SubCell"/>
</dbReference>
<keyword evidence="4" id="KW-0677">Repeat</keyword>
<accession>A0AAV8AJ40</accession>
<sequence>MSLGNFFARKVISETIEESKPVTSKDKGSMTPFQQLISGGVAGVIARTITSPLDVIKIIFQVHKGPSEYNGIFDAFSKIYQKQGLAGFWRGNLAGCARIAPYSAAKFFSYDKYSQIIGQGKPLTNSQRLIAGSLAGATGVMITYPFDLIKTRMTVSDEYKSIVQSFFKIMKEENVTGLYRGIVPTLCGIIPYEGGQFLTYGSVKKYLEKKLNRPLSVGQNLVVGAFSGAFAQTVAYPFDIIRKRLMVSDDYNGMFDCAHKIITEEGFKALYRGNVSNIIKVIPYAGLTFLTYEQVKGYFDRKNMEKIDELLRD</sequence>
<evidence type="ECO:0000256" key="6">
    <source>
        <dbReference type="PROSITE-ProRule" id="PRU00282"/>
    </source>
</evidence>
<dbReference type="GO" id="GO:0055085">
    <property type="term" value="P:transmembrane transport"/>
    <property type="evidence" value="ECO:0007669"/>
    <property type="project" value="InterPro"/>
</dbReference>
<dbReference type="InterPro" id="IPR023395">
    <property type="entry name" value="MCP_dom_sf"/>
</dbReference>
<protein>
    <submittedName>
        <fullName evidence="8">Substrate carrier family protein a</fullName>
    </submittedName>
</protein>
<gene>
    <name evidence="8" type="ORF">M0812_03673</name>
    <name evidence="9" type="ORF">M0813_06437</name>
</gene>
<dbReference type="Gene3D" id="1.50.40.10">
    <property type="entry name" value="Mitochondrial carrier domain"/>
    <property type="match status" value="1"/>
</dbReference>
<evidence type="ECO:0000256" key="5">
    <source>
        <dbReference type="ARBA" id="ARBA00023136"/>
    </source>
</evidence>
<evidence type="ECO:0000256" key="4">
    <source>
        <dbReference type="ARBA" id="ARBA00022737"/>
    </source>
</evidence>
<dbReference type="Proteomes" id="UP001146793">
    <property type="component" value="Unassembled WGS sequence"/>
</dbReference>
<dbReference type="AlphaFoldDB" id="A0AAV8AJ40"/>
<feature type="repeat" description="Solcar" evidence="6">
    <location>
        <begin position="123"/>
        <end position="206"/>
    </location>
</feature>
<keyword evidence="2 7" id="KW-0813">Transport</keyword>
<dbReference type="InterPro" id="IPR002067">
    <property type="entry name" value="MCP"/>
</dbReference>
<evidence type="ECO:0000313" key="9">
    <source>
        <dbReference type="EMBL" id="KAJ6230869.1"/>
    </source>
</evidence>
<dbReference type="Pfam" id="PF00153">
    <property type="entry name" value="Mito_carr"/>
    <property type="match status" value="3"/>
</dbReference>
<evidence type="ECO:0000256" key="1">
    <source>
        <dbReference type="ARBA" id="ARBA00004141"/>
    </source>
</evidence>
<dbReference type="EMBL" id="JANTQA010000008">
    <property type="protein sequence ID" value="KAJ3451915.1"/>
    <property type="molecule type" value="Genomic_DNA"/>
</dbReference>
<dbReference type="Proteomes" id="UP001150062">
    <property type="component" value="Unassembled WGS sequence"/>
</dbReference>
<dbReference type="EMBL" id="JAOAOG010000308">
    <property type="protein sequence ID" value="KAJ6230869.1"/>
    <property type="molecule type" value="Genomic_DNA"/>
</dbReference>
<name>A0AAV8AJ40_9EUKA</name>
<evidence type="ECO:0000256" key="2">
    <source>
        <dbReference type="ARBA" id="ARBA00022448"/>
    </source>
</evidence>
<organism evidence="8 10">
    <name type="scientific">Anaeramoeba flamelloides</name>
    <dbReference type="NCBI Taxonomy" id="1746091"/>
    <lineage>
        <taxon>Eukaryota</taxon>
        <taxon>Metamonada</taxon>
        <taxon>Anaeramoebidae</taxon>
        <taxon>Anaeramoeba</taxon>
    </lineage>
</organism>
<dbReference type="PANTHER" id="PTHR24089">
    <property type="entry name" value="SOLUTE CARRIER FAMILY 25"/>
    <property type="match status" value="1"/>
</dbReference>
<keyword evidence="5 6" id="KW-0472">Membrane</keyword>
<feature type="repeat" description="Solcar" evidence="6">
    <location>
        <begin position="215"/>
        <end position="298"/>
    </location>
</feature>
<evidence type="ECO:0000256" key="3">
    <source>
        <dbReference type="ARBA" id="ARBA00022692"/>
    </source>
</evidence>
<evidence type="ECO:0000313" key="11">
    <source>
        <dbReference type="Proteomes" id="UP001150062"/>
    </source>
</evidence>